<evidence type="ECO:0000313" key="6">
    <source>
        <dbReference type="Proteomes" id="UP000186364"/>
    </source>
</evidence>
<accession>A0A1Q9AYW4</accession>
<gene>
    <name evidence="5" type="ORF">BJF93_20015</name>
</gene>
<evidence type="ECO:0000256" key="4">
    <source>
        <dbReference type="SAM" id="SignalP"/>
    </source>
</evidence>
<reference evidence="5 6" key="1">
    <citation type="submission" date="2016-09" db="EMBL/GenBank/DDBJ databases">
        <title>Rhizobium sp. nov., a novel species isolated from the rice rhizosphere.</title>
        <authorList>
            <person name="Zhao J."/>
            <person name="Zhang X."/>
        </authorList>
    </citation>
    <scope>NUCLEOTIDE SEQUENCE [LARGE SCALE GENOMIC DNA]</scope>
    <source>
        <strain evidence="5 6">1.7048</strain>
    </source>
</reference>
<dbReference type="Pfam" id="PF01547">
    <property type="entry name" value="SBP_bac_1"/>
    <property type="match status" value="1"/>
</dbReference>
<evidence type="ECO:0000256" key="3">
    <source>
        <dbReference type="ARBA" id="ARBA00022764"/>
    </source>
</evidence>
<sequence>MTRLLQTTSLLALCGMSLGSLALMPAAAQAEPVTLNWALWDYAKGPYFKALIDAYQAKHPEITINYTDLGSTDYSTVLQTQLTGGGGDLDIITVKDVPGYANLVRSKLLEDVKGAVADPKPYAGLIEAMTVDGGVYALPFRSDFWLLYYNKDLFDKAGLAYPSNDMTLDQWAETAEKLSGGFGANKIYGSFLHVWRSTVQLPAILDGKNTLVGGDYAFLKPYYERVLKLQEDGAVPAYASLKTTKTHYSGPFFNGTVAMLPMGTWFIATQIDKVKSGESKAVHWGLAKYPHPDGVQAGTTASQVTSLGVSVNSKHKQAARDFVAFASGPEGAAVLAGTGTIPALRDDAVIDKITATPGFPQDAGSKEAMKTAKTFLEMPVNLKAAQIEVLLNRAHDEIMTKNISVEDGLKQMGESIKPILTQN</sequence>
<dbReference type="OrthoDB" id="5897001at2"/>
<organism evidence="5 6">
    <name type="scientific">Xaviernesmea oryzae</name>
    <dbReference type="NCBI Taxonomy" id="464029"/>
    <lineage>
        <taxon>Bacteria</taxon>
        <taxon>Pseudomonadati</taxon>
        <taxon>Pseudomonadota</taxon>
        <taxon>Alphaproteobacteria</taxon>
        <taxon>Hyphomicrobiales</taxon>
        <taxon>Rhizobiaceae</taxon>
        <taxon>Rhizobium/Agrobacterium group</taxon>
        <taxon>Xaviernesmea</taxon>
    </lineage>
</organism>
<evidence type="ECO:0000256" key="2">
    <source>
        <dbReference type="ARBA" id="ARBA00008520"/>
    </source>
</evidence>
<proteinExistence type="inferred from homology"/>
<dbReference type="AlphaFoldDB" id="A0A1Q9AYW4"/>
<keyword evidence="6" id="KW-1185">Reference proteome</keyword>
<comment type="similarity">
    <text evidence="2">Belongs to the bacterial solute-binding protein 1 family.</text>
</comment>
<keyword evidence="4" id="KW-0732">Signal</keyword>
<dbReference type="SUPFAM" id="SSF53850">
    <property type="entry name" value="Periplasmic binding protein-like II"/>
    <property type="match status" value="1"/>
</dbReference>
<feature type="chain" id="PRO_5010283274" evidence="4">
    <location>
        <begin position="31"/>
        <end position="423"/>
    </location>
</feature>
<evidence type="ECO:0000313" key="5">
    <source>
        <dbReference type="EMBL" id="OLP60610.1"/>
    </source>
</evidence>
<dbReference type="Gene3D" id="3.40.190.10">
    <property type="entry name" value="Periplasmic binding protein-like II"/>
    <property type="match status" value="1"/>
</dbReference>
<dbReference type="Proteomes" id="UP000186364">
    <property type="component" value="Unassembled WGS sequence"/>
</dbReference>
<name>A0A1Q9AYW4_9HYPH</name>
<dbReference type="PANTHER" id="PTHR43649:SF12">
    <property type="entry name" value="DIACETYLCHITOBIOSE BINDING PROTEIN DASA"/>
    <property type="match status" value="1"/>
</dbReference>
<dbReference type="GO" id="GO:0042597">
    <property type="term" value="C:periplasmic space"/>
    <property type="evidence" value="ECO:0007669"/>
    <property type="project" value="UniProtKB-SubCell"/>
</dbReference>
<evidence type="ECO:0000256" key="1">
    <source>
        <dbReference type="ARBA" id="ARBA00004418"/>
    </source>
</evidence>
<dbReference type="RefSeq" id="WP_075627116.1">
    <property type="nucleotide sequence ID" value="NZ_FOAM01000029.1"/>
</dbReference>
<protein>
    <submittedName>
        <fullName evidence="5">ABC transporter substrate-binding protein</fullName>
    </submittedName>
</protein>
<keyword evidence="3" id="KW-0574">Periplasm</keyword>
<comment type="subcellular location">
    <subcellularLocation>
        <location evidence="1">Periplasm</location>
    </subcellularLocation>
</comment>
<dbReference type="PANTHER" id="PTHR43649">
    <property type="entry name" value="ARABINOSE-BINDING PROTEIN-RELATED"/>
    <property type="match status" value="1"/>
</dbReference>
<dbReference type="EMBL" id="MKIP01000035">
    <property type="protein sequence ID" value="OLP60610.1"/>
    <property type="molecule type" value="Genomic_DNA"/>
</dbReference>
<dbReference type="CDD" id="cd13585">
    <property type="entry name" value="PBP2_TMBP_like"/>
    <property type="match status" value="1"/>
</dbReference>
<comment type="caution">
    <text evidence="5">The sequence shown here is derived from an EMBL/GenBank/DDBJ whole genome shotgun (WGS) entry which is preliminary data.</text>
</comment>
<dbReference type="InterPro" id="IPR006059">
    <property type="entry name" value="SBP"/>
</dbReference>
<dbReference type="InterPro" id="IPR050490">
    <property type="entry name" value="Bact_solute-bd_prot1"/>
</dbReference>
<feature type="signal peptide" evidence="4">
    <location>
        <begin position="1"/>
        <end position="30"/>
    </location>
</feature>